<evidence type="ECO:0000313" key="3">
    <source>
        <dbReference type="Proteomes" id="UP001058974"/>
    </source>
</evidence>
<reference evidence="2 3" key="1">
    <citation type="journal article" date="2022" name="Nat. Genet.">
        <title>Improved pea reference genome and pan-genome highlight genomic features and evolutionary characteristics.</title>
        <authorList>
            <person name="Yang T."/>
            <person name="Liu R."/>
            <person name="Luo Y."/>
            <person name="Hu S."/>
            <person name="Wang D."/>
            <person name="Wang C."/>
            <person name="Pandey M.K."/>
            <person name="Ge S."/>
            <person name="Xu Q."/>
            <person name="Li N."/>
            <person name="Li G."/>
            <person name="Huang Y."/>
            <person name="Saxena R.K."/>
            <person name="Ji Y."/>
            <person name="Li M."/>
            <person name="Yan X."/>
            <person name="He Y."/>
            <person name="Liu Y."/>
            <person name="Wang X."/>
            <person name="Xiang C."/>
            <person name="Varshney R.K."/>
            <person name="Ding H."/>
            <person name="Gao S."/>
            <person name="Zong X."/>
        </authorList>
    </citation>
    <scope>NUCLEOTIDE SEQUENCE [LARGE SCALE GENOMIC DNA]</scope>
    <source>
        <strain evidence="2 3">cv. Zhongwan 6</strain>
    </source>
</reference>
<dbReference type="Gramene" id="Psat06G0659700-T1">
    <property type="protein sequence ID" value="KAI5402193.1"/>
    <property type="gene ID" value="KIW84_066597"/>
</dbReference>
<organism evidence="2 3">
    <name type="scientific">Pisum sativum</name>
    <name type="common">Garden pea</name>
    <name type="synonym">Lathyrus oleraceus</name>
    <dbReference type="NCBI Taxonomy" id="3888"/>
    <lineage>
        <taxon>Eukaryota</taxon>
        <taxon>Viridiplantae</taxon>
        <taxon>Streptophyta</taxon>
        <taxon>Embryophyta</taxon>
        <taxon>Tracheophyta</taxon>
        <taxon>Spermatophyta</taxon>
        <taxon>Magnoliopsida</taxon>
        <taxon>eudicotyledons</taxon>
        <taxon>Gunneridae</taxon>
        <taxon>Pentapetalae</taxon>
        <taxon>rosids</taxon>
        <taxon>fabids</taxon>
        <taxon>Fabales</taxon>
        <taxon>Fabaceae</taxon>
        <taxon>Papilionoideae</taxon>
        <taxon>50 kb inversion clade</taxon>
        <taxon>NPAAA clade</taxon>
        <taxon>Hologalegina</taxon>
        <taxon>IRL clade</taxon>
        <taxon>Fabeae</taxon>
        <taxon>Lathyrus</taxon>
    </lineage>
</organism>
<name>A0A9D4WG78_PEA</name>
<keyword evidence="3" id="KW-1185">Reference proteome</keyword>
<dbReference type="Gramene" id="Psat06G0659400-T1">
    <property type="protein sequence ID" value="KAI5402190.1"/>
    <property type="gene ID" value="KIW84_066594"/>
</dbReference>
<accession>A0A9D4WG78</accession>
<sequence>MSLDNAFLNTINNDIKRLTHKSVTPESVVSDTKWVTNDGLSSTTSEWPSFNSNPYSYPYSPVGNEEAIVAVLHLQHNAIDVCQKFLAPEDDSDSDEDESEDELVENLMRNLNITSSLKRCLRKMLA</sequence>
<evidence type="ECO:0000313" key="2">
    <source>
        <dbReference type="EMBL" id="KAI5402193.1"/>
    </source>
</evidence>
<dbReference type="EMBL" id="JAMSHJ010000006">
    <property type="protein sequence ID" value="KAI5402190.1"/>
    <property type="molecule type" value="Genomic_DNA"/>
</dbReference>
<dbReference type="AlphaFoldDB" id="A0A9D4WG78"/>
<dbReference type="EMBL" id="JAMSHJ010000006">
    <property type="protein sequence ID" value="KAI5402193.1"/>
    <property type="molecule type" value="Genomic_DNA"/>
</dbReference>
<gene>
    <name evidence="1" type="ORF">KIW84_066594</name>
    <name evidence="2" type="ORF">KIW84_066597</name>
</gene>
<dbReference type="Proteomes" id="UP001058974">
    <property type="component" value="Chromosome 6"/>
</dbReference>
<comment type="caution">
    <text evidence="2">The sequence shown here is derived from an EMBL/GenBank/DDBJ whole genome shotgun (WGS) entry which is preliminary data.</text>
</comment>
<evidence type="ECO:0000313" key="1">
    <source>
        <dbReference type="EMBL" id="KAI5402190.1"/>
    </source>
</evidence>
<proteinExistence type="predicted"/>
<protein>
    <submittedName>
        <fullName evidence="2">Uncharacterized protein</fullName>
    </submittedName>
</protein>